<dbReference type="EMBL" id="HG937691">
    <property type="protein sequence ID" value="CDP33479.1"/>
    <property type="molecule type" value="Genomic_DNA"/>
</dbReference>
<protein>
    <submittedName>
        <fullName evidence="1">ARAD1A10340p</fullName>
    </submittedName>
</protein>
<sequence length="270" mass="30757">MPLKRFPRPRLITFDAYGTLLTPKGSVSQQYVKYMSRHGVHAEAPQIETNFKAAFKAVLNEYPNYGKSVGMTIDEWWIRVVRGTFQGVPNVTNEALTGLYRHFNTCDPYFIFPDCEYALEAIGSRGYNIGILSNSDPRMRSILDSFGLTPRLRSRDRDFFFLSYETGFEKPSADAFRNVQRAMLDHNPEDTQGCWHVGDDVETDFKGCLDAGWNAILVDREGEAFEHALRHSNGNGQLSADGRVLLVNENQNTGIQIYLRDLRELPLLFD</sequence>
<dbReference type="PhylomeDB" id="A0A060SY82"/>
<reference evidence="1" key="1">
    <citation type="submission" date="2014-02" db="EMBL/GenBank/DDBJ databases">
        <authorList>
            <person name="Genoscope - CEA"/>
        </authorList>
    </citation>
    <scope>NUCLEOTIDE SEQUENCE</scope>
    <source>
        <strain evidence="1">LS3</strain>
    </source>
</reference>
<organism evidence="1">
    <name type="scientific">Blastobotrys adeninivorans</name>
    <name type="common">Yeast</name>
    <name type="synonym">Arxula adeninivorans</name>
    <dbReference type="NCBI Taxonomy" id="409370"/>
    <lineage>
        <taxon>Eukaryota</taxon>
        <taxon>Fungi</taxon>
        <taxon>Dikarya</taxon>
        <taxon>Ascomycota</taxon>
        <taxon>Saccharomycotina</taxon>
        <taxon>Dipodascomycetes</taxon>
        <taxon>Dipodascales</taxon>
        <taxon>Trichomonascaceae</taxon>
        <taxon>Blastobotrys</taxon>
    </lineage>
</organism>
<dbReference type="NCBIfam" id="TIGR02252">
    <property type="entry name" value="DREG-2"/>
    <property type="match status" value="1"/>
</dbReference>
<dbReference type="InterPro" id="IPR023214">
    <property type="entry name" value="HAD_sf"/>
</dbReference>
<dbReference type="InterPro" id="IPR044924">
    <property type="entry name" value="HAD-SF_hydro_IA_REG-2-like_cap"/>
</dbReference>
<dbReference type="InterPro" id="IPR051828">
    <property type="entry name" value="HAD-like_hydrolase_domain"/>
</dbReference>
<name>A0A060SY82_BLAAD</name>
<dbReference type="PANTHER" id="PTHR46191:SF2">
    <property type="entry name" value="HALOACID DEHALOGENASE-LIKE HYDROLASE DOMAIN-CONTAINING PROTEIN 3"/>
    <property type="match status" value="1"/>
</dbReference>
<dbReference type="PRINTS" id="PR00413">
    <property type="entry name" value="HADHALOGNASE"/>
</dbReference>
<dbReference type="Gene3D" id="3.40.50.1000">
    <property type="entry name" value="HAD superfamily/HAD-like"/>
    <property type="match status" value="1"/>
</dbReference>
<dbReference type="InterPro" id="IPR036412">
    <property type="entry name" value="HAD-like_sf"/>
</dbReference>
<dbReference type="PANTHER" id="PTHR46191">
    <property type="match status" value="1"/>
</dbReference>
<accession>A0A060SY82</accession>
<dbReference type="Gene3D" id="1.10.150.720">
    <property type="entry name" value="Haloacid dehalogenase-like hydrolase"/>
    <property type="match status" value="1"/>
</dbReference>
<dbReference type="Pfam" id="PF00702">
    <property type="entry name" value="Hydrolase"/>
    <property type="match status" value="1"/>
</dbReference>
<reference evidence="1" key="2">
    <citation type="submission" date="2014-06" db="EMBL/GenBank/DDBJ databases">
        <title>The complete genome of Blastobotrys (Arxula) adeninivorans LS3 - a yeast of biotechnological interest.</title>
        <authorList>
            <person name="Kunze G."/>
            <person name="Gaillardin C."/>
            <person name="Czernicka M."/>
            <person name="Durrens P."/>
            <person name="Martin T."/>
            <person name="Boer E."/>
            <person name="Gabaldon T."/>
            <person name="Cruz J."/>
            <person name="Talla E."/>
            <person name="Marck C."/>
            <person name="Goffeau A."/>
            <person name="Barbe V."/>
            <person name="Baret P."/>
            <person name="Baronian K."/>
            <person name="Beier S."/>
            <person name="Bleykasten C."/>
            <person name="Bode R."/>
            <person name="Casaregola S."/>
            <person name="Despons L."/>
            <person name="Fairhead C."/>
            <person name="Giersberg M."/>
            <person name="Gierski P."/>
            <person name="Hahnel U."/>
            <person name="Hartmann A."/>
            <person name="Jankowska D."/>
            <person name="Jubin C."/>
            <person name="Jung P."/>
            <person name="Lafontaine I."/>
            <person name="Leh-Louis V."/>
            <person name="Lemaire M."/>
            <person name="Marcet-Houben M."/>
            <person name="Mascher M."/>
            <person name="Morel G."/>
            <person name="Richard G.-F."/>
            <person name="Riechen J."/>
            <person name="Sacerdot C."/>
            <person name="Sarkar A."/>
            <person name="Savel G."/>
            <person name="Schacherer J."/>
            <person name="Sherman D."/>
            <person name="Straub M.-L."/>
            <person name="Stein N."/>
            <person name="Thierry A."/>
            <person name="Trautwein-Schult A."/>
            <person name="Westhof E."/>
            <person name="Worch S."/>
            <person name="Dujon B."/>
            <person name="Souciet J.-L."/>
            <person name="Wincker P."/>
            <person name="Scholz U."/>
            <person name="Neuveglise N."/>
        </authorList>
    </citation>
    <scope>NUCLEOTIDE SEQUENCE</scope>
    <source>
        <strain evidence="1">LS3</strain>
    </source>
</reference>
<evidence type="ECO:0000313" key="1">
    <source>
        <dbReference type="EMBL" id="CDP33479.1"/>
    </source>
</evidence>
<dbReference type="GO" id="GO:0005634">
    <property type="term" value="C:nucleus"/>
    <property type="evidence" value="ECO:0007669"/>
    <property type="project" value="TreeGrafter"/>
</dbReference>
<dbReference type="AlphaFoldDB" id="A0A060SY82"/>
<dbReference type="InterPro" id="IPR006439">
    <property type="entry name" value="HAD-SF_hydro_IA"/>
</dbReference>
<dbReference type="SUPFAM" id="SSF56784">
    <property type="entry name" value="HAD-like"/>
    <property type="match status" value="1"/>
</dbReference>
<dbReference type="GO" id="GO:0016791">
    <property type="term" value="F:phosphatase activity"/>
    <property type="evidence" value="ECO:0007669"/>
    <property type="project" value="UniProtKB-ARBA"/>
</dbReference>
<proteinExistence type="predicted"/>
<dbReference type="InterPro" id="IPR011949">
    <property type="entry name" value="HAD-SF_hydro_IA_REG-2-like"/>
</dbReference>
<gene>
    <name evidence="1" type="ORF">GNLVRS02_ARAD1A10340g</name>
</gene>